<organism evidence="10 11">
    <name type="scientific">Salinispora arenicola</name>
    <dbReference type="NCBI Taxonomy" id="168697"/>
    <lineage>
        <taxon>Bacteria</taxon>
        <taxon>Bacillati</taxon>
        <taxon>Actinomycetota</taxon>
        <taxon>Actinomycetes</taxon>
        <taxon>Micromonosporales</taxon>
        <taxon>Micromonosporaceae</taxon>
        <taxon>Salinispora</taxon>
    </lineage>
</organism>
<evidence type="ECO:0000256" key="6">
    <source>
        <dbReference type="ARBA" id="ARBA00047364"/>
    </source>
</evidence>
<dbReference type="Pfam" id="PF09334">
    <property type="entry name" value="tRNA-synt_1g"/>
    <property type="match status" value="1"/>
</dbReference>
<evidence type="ECO:0000313" key="10">
    <source>
        <dbReference type="EMBL" id="TQL38973.1"/>
    </source>
</evidence>
<comment type="caution">
    <text evidence="10">The sequence shown here is derived from an EMBL/GenBank/DDBJ whole genome shotgun (WGS) entry which is preliminary data.</text>
</comment>
<dbReference type="GO" id="GO:0005829">
    <property type="term" value="C:cytosol"/>
    <property type="evidence" value="ECO:0007669"/>
    <property type="project" value="TreeGrafter"/>
</dbReference>
<evidence type="ECO:0000256" key="7">
    <source>
        <dbReference type="RuleBase" id="RU363039"/>
    </source>
</evidence>
<dbReference type="Proteomes" id="UP000315983">
    <property type="component" value="Unassembled WGS sequence"/>
</dbReference>
<keyword evidence="2 7" id="KW-0547">Nucleotide-binding</keyword>
<keyword evidence="4 7" id="KW-0648">Protein biosynthesis</keyword>
<dbReference type="GeneID" id="93773347"/>
<dbReference type="InterPro" id="IPR015413">
    <property type="entry name" value="Methionyl/Leucyl_tRNA_Synth"/>
</dbReference>
<dbReference type="SUPFAM" id="SSF52374">
    <property type="entry name" value="Nucleotidylyl transferase"/>
    <property type="match status" value="1"/>
</dbReference>
<dbReference type="Proteomes" id="UP000677457">
    <property type="component" value="Unassembled WGS sequence"/>
</dbReference>
<evidence type="ECO:0000256" key="2">
    <source>
        <dbReference type="ARBA" id="ARBA00022741"/>
    </source>
</evidence>
<evidence type="ECO:0000256" key="4">
    <source>
        <dbReference type="ARBA" id="ARBA00022917"/>
    </source>
</evidence>
<dbReference type="Gene3D" id="2.20.28.20">
    <property type="entry name" value="Methionyl-tRNA synthetase, Zn-domain"/>
    <property type="match status" value="1"/>
</dbReference>
<dbReference type="InterPro" id="IPR014729">
    <property type="entry name" value="Rossmann-like_a/b/a_fold"/>
</dbReference>
<dbReference type="PANTHER" id="PTHR45765:SF1">
    <property type="entry name" value="METHIONINE--TRNA LIGASE, CYTOPLASMIC"/>
    <property type="match status" value="1"/>
</dbReference>
<dbReference type="EMBL" id="VFOL01000001">
    <property type="protein sequence ID" value="TQL38973.1"/>
    <property type="molecule type" value="Genomic_DNA"/>
</dbReference>
<keyword evidence="12" id="KW-1185">Reference proteome</keyword>
<keyword evidence="1 7" id="KW-0436">Ligase</keyword>
<evidence type="ECO:0000256" key="5">
    <source>
        <dbReference type="ARBA" id="ARBA00023146"/>
    </source>
</evidence>
<dbReference type="AlphaFoldDB" id="A0A542XTH1"/>
<evidence type="ECO:0000259" key="8">
    <source>
        <dbReference type="Pfam" id="PF09334"/>
    </source>
</evidence>
<dbReference type="PANTHER" id="PTHR45765">
    <property type="entry name" value="METHIONINE--TRNA LIGASE"/>
    <property type="match status" value="1"/>
</dbReference>
<reference evidence="10 11" key="1">
    <citation type="submission" date="2019-06" db="EMBL/GenBank/DDBJ databases">
        <title>Sequencing the genomes of 1000 actinobacteria strains.</title>
        <authorList>
            <person name="Klenk H.-P."/>
        </authorList>
    </citation>
    <scope>NUCLEOTIDE SEQUENCE [LARGE SCALE GENOMIC DNA]</scope>
    <source>
        <strain evidence="10 11">DSM 44819</strain>
    </source>
</reference>
<comment type="catalytic activity">
    <reaction evidence="6">
        <text>tRNA(Met) + L-methionine + ATP = L-methionyl-tRNA(Met) + AMP + diphosphate</text>
        <dbReference type="Rhea" id="RHEA:13481"/>
        <dbReference type="Rhea" id="RHEA-COMP:9667"/>
        <dbReference type="Rhea" id="RHEA-COMP:9698"/>
        <dbReference type="ChEBI" id="CHEBI:30616"/>
        <dbReference type="ChEBI" id="CHEBI:33019"/>
        <dbReference type="ChEBI" id="CHEBI:57844"/>
        <dbReference type="ChEBI" id="CHEBI:78442"/>
        <dbReference type="ChEBI" id="CHEBI:78530"/>
        <dbReference type="ChEBI" id="CHEBI:456215"/>
        <dbReference type="EC" id="6.1.1.10"/>
    </reaction>
</comment>
<dbReference type="EMBL" id="BOQM01000028">
    <property type="protein sequence ID" value="GIM86786.1"/>
    <property type="molecule type" value="Genomic_DNA"/>
</dbReference>
<evidence type="ECO:0000313" key="9">
    <source>
        <dbReference type="EMBL" id="GIM86786.1"/>
    </source>
</evidence>
<evidence type="ECO:0000313" key="12">
    <source>
        <dbReference type="Proteomes" id="UP000677457"/>
    </source>
</evidence>
<sequence>MTADPHRPAVIIAATPTPNGDLHLGHLAGPYLAADVYARHLRMSGRPVVYTTCTDDSQSYVLTTARRQGVPPRRLAATAATAIARSLDAVGISTAGLPPTGDTYRGTVLDFVGQLHAAGRFRQRRVRLPYARHAGMYLYDGLLSGTCPTCLSDSSGGVCEACGHPNTFDDLLDPRYSLDPDDPVEPRVADVLVLPAEDYRGRLAEYYARHTPRWRPHARRLVNELLARPLPDIPVTVPGSWGIPAPFAQTPGQVLYPWIEAMPASIYSTWWSRSPRGATGGNVDAPWRAETDTELVYFHGYDNVYHWGLVDLVLLLAHGDRYVLPAANVCNEFYELAGAKFSTSRDHLVHAPEVLAEVPRDLLRFYLALTAPEYQRSTFDRAALPSVTQTRLVEPWNRLSRALDRALDASSMPARLPTDEAGRRRAAIVADRFRTWYGLPEFSIRQAADTLSTQVDRLARQAEVLTGDPTDTGGLVVQVRALLAGAAPLLVDTAAAAAASGWESGDATAPSTTVAALRLPPLAGVRAPQDGRLPVR</sequence>
<dbReference type="PROSITE" id="PS00178">
    <property type="entry name" value="AA_TRNA_LIGASE_I"/>
    <property type="match status" value="1"/>
</dbReference>
<name>A0A542XTH1_SALAC</name>
<dbReference type="InterPro" id="IPR029038">
    <property type="entry name" value="MetRS_Zn"/>
</dbReference>
<keyword evidence="3 7" id="KW-0067">ATP-binding</keyword>
<reference evidence="9 12" key="2">
    <citation type="submission" date="2021-03" db="EMBL/GenBank/DDBJ databases">
        <title>Whole genome shotgun sequence of Salinispora arenicola NBRC 105043.</title>
        <authorList>
            <person name="Komaki H."/>
            <person name="Tamura T."/>
        </authorList>
    </citation>
    <scope>NUCLEOTIDE SEQUENCE [LARGE SCALE GENOMIC DNA]</scope>
    <source>
        <strain evidence="9 12">NBRC 105043</strain>
    </source>
</reference>
<evidence type="ECO:0000313" key="11">
    <source>
        <dbReference type="Proteomes" id="UP000315983"/>
    </source>
</evidence>
<dbReference type="InterPro" id="IPR001412">
    <property type="entry name" value="aa-tRNA-synth_I_CS"/>
</dbReference>
<dbReference type="Gene3D" id="3.40.50.620">
    <property type="entry name" value="HUPs"/>
    <property type="match status" value="1"/>
</dbReference>
<evidence type="ECO:0000256" key="1">
    <source>
        <dbReference type="ARBA" id="ARBA00022598"/>
    </source>
</evidence>
<feature type="domain" description="Methionyl/Leucyl tRNA synthetase" evidence="8">
    <location>
        <begin position="10"/>
        <end position="396"/>
    </location>
</feature>
<protein>
    <submittedName>
        <fullName evidence="10">Methionyl-tRNA synthetase</fullName>
    </submittedName>
</protein>
<dbReference type="GO" id="GO:0006431">
    <property type="term" value="P:methionyl-tRNA aminoacylation"/>
    <property type="evidence" value="ECO:0007669"/>
    <property type="project" value="TreeGrafter"/>
</dbReference>
<dbReference type="GO" id="GO:0004825">
    <property type="term" value="F:methionine-tRNA ligase activity"/>
    <property type="evidence" value="ECO:0007669"/>
    <property type="project" value="UniProtKB-EC"/>
</dbReference>
<dbReference type="RefSeq" id="WP_019030519.1">
    <property type="nucleotide sequence ID" value="NZ_BOQM01000028.1"/>
</dbReference>
<gene>
    <name evidence="10" type="ORF">FB564_4193</name>
    <name evidence="9" type="ORF">Sar04_35220</name>
</gene>
<dbReference type="InterPro" id="IPR023458">
    <property type="entry name" value="Met-tRNA_ligase_1"/>
</dbReference>
<evidence type="ECO:0000256" key="3">
    <source>
        <dbReference type="ARBA" id="ARBA00022840"/>
    </source>
</evidence>
<proteinExistence type="inferred from homology"/>
<dbReference type="GO" id="GO:0005524">
    <property type="term" value="F:ATP binding"/>
    <property type="evidence" value="ECO:0007669"/>
    <property type="project" value="UniProtKB-KW"/>
</dbReference>
<keyword evidence="5 7" id="KW-0030">Aminoacyl-tRNA synthetase</keyword>
<accession>A0A542XTH1</accession>
<comment type="similarity">
    <text evidence="7">Belongs to the class-I aminoacyl-tRNA synthetase family.</text>
</comment>